<sequence length="759" mass="84984">MDIQDVSQNTQYVQMLASQKARLEAAHTRKGEKPKDRKTRQDLTRNYMNEYRDAEAMRYSGSTRTYMRTAMIGEPYFPSLAPVKSLKKMMIDELTLETHHRGFYLLLRLFVPPLSITAVITLAEDEAGDAIQFSLYQQETADVRKAPDVLPKDTVILLKEPYFKIVGDGGYGLRVDHPTDVVYLSGDDPIVPHAWKKYGESSSLGAEGWKQKGNANVQANKLREAITCYAAALSSSPTLLEAEIIRNNRALVYLRLRQYDAVLRDTSFIPDPENRSEKALYRGSLALYNLGRYAECQELLQVLTSKYPSSVSGKSELARARLRLQEQKSGVYNFKKMYKYAKLRPPLVDSATFVGPVEVRNISRKGRGLVTKDDVKAGDLLFCEKAFSYGYADQTEDGTLGGDIGMLMNLGTNRVTVGTHVTQLPDIYQKLQHNPSTAAGFLDLYSGAYERATSLEVDGLPVVDSFLIERILALNVFGSALTSRDAYAKTITKADSLLGSSGLWIFAAYINHSCIQNCSRNFIGDMMIVRATEDLPANTELGWCYADPMDRAKMKRSLQDSWGFTCSCLLCQDETKTPENLKEKRRHVLSSMRTRDPRAAAAEIEKTYISPSRDIPRLELFQTYSAIAQHLVFENDGANSLEGLLYGLKALDALGFILDGVDVKSGLAKGKKGLTVKRWGCKAQSLARVWETLWAVWRTSDPIMALAAEKYWKMAYEMVQAGESDTFETTCDPKRQKEATGSVLARAIERLNFEAKGRQ</sequence>
<dbReference type="InterPro" id="IPR046341">
    <property type="entry name" value="SET_dom_sf"/>
</dbReference>
<dbReference type="Gene3D" id="1.25.40.10">
    <property type="entry name" value="Tetratricopeptide repeat domain"/>
    <property type="match status" value="1"/>
</dbReference>
<evidence type="ECO:0000313" key="3">
    <source>
        <dbReference type="Proteomes" id="UP000242519"/>
    </source>
</evidence>
<dbReference type="OrthoDB" id="438641at2759"/>
<dbReference type="PANTHER" id="PTHR47643">
    <property type="entry name" value="TPR DOMAIN PROTEIN (AFU_ORTHOLOGUE AFUA_5G12710)"/>
    <property type="match status" value="1"/>
</dbReference>
<dbReference type="InterPro" id="IPR001214">
    <property type="entry name" value="SET_dom"/>
</dbReference>
<dbReference type="CDD" id="cd20071">
    <property type="entry name" value="SET_SMYD"/>
    <property type="match status" value="1"/>
</dbReference>
<organism evidence="2 3">
    <name type="scientific">Diplocarpon coronariae</name>
    <dbReference type="NCBI Taxonomy" id="2795749"/>
    <lineage>
        <taxon>Eukaryota</taxon>
        <taxon>Fungi</taxon>
        <taxon>Dikarya</taxon>
        <taxon>Ascomycota</taxon>
        <taxon>Pezizomycotina</taxon>
        <taxon>Leotiomycetes</taxon>
        <taxon>Helotiales</taxon>
        <taxon>Drepanopezizaceae</taxon>
        <taxon>Diplocarpon</taxon>
    </lineage>
</organism>
<dbReference type="STRING" id="503106.A0A218Z4G2"/>
<evidence type="ECO:0000259" key="1">
    <source>
        <dbReference type="PROSITE" id="PS50280"/>
    </source>
</evidence>
<dbReference type="Gene3D" id="2.170.270.10">
    <property type="entry name" value="SET domain"/>
    <property type="match status" value="1"/>
</dbReference>
<evidence type="ECO:0000313" key="2">
    <source>
        <dbReference type="EMBL" id="OWP02413.1"/>
    </source>
</evidence>
<dbReference type="Proteomes" id="UP000242519">
    <property type="component" value="Unassembled WGS sequence"/>
</dbReference>
<dbReference type="Pfam" id="PF00856">
    <property type="entry name" value="SET"/>
    <property type="match status" value="1"/>
</dbReference>
<protein>
    <recommendedName>
        <fullName evidence="1">SET domain-containing protein</fullName>
    </recommendedName>
</protein>
<name>A0A218Z4G2_9HELO</name>
<proteinExistence type="predicted"/>
<keyword evidence="3" id="KW-1185">Reference proteome</keyword>
<accession>A0A218Z4G2</accession>
<dbReference type="EMBL" id="MZNU01000236">
    <property type="protein sequence ID" value="OWP02413.1"/>
    <property type="molecule type" value="Genomic_DNA"/>
</dbReference>
<dbReference type="SUPFAM" id="SSF48452">
    <property type="entry name" value="TPR-like"/>
    <property type="match status" value="1"/>
</dbReference>
<feature type="domain" description="SET" evidence="1">
    <location>
        <begin position="355"/>
        <end position="546"/>
    </location>
</feature>
<dbReference type="InParanoid" id="A0A218Z4G2"/>
<dbReference type="SUPFAM" id="SSF82199">
    <property type="entry name" value="SET domain"/>
    <property type="match status" value="1"/>
</dbReference>
<dbReference type="InterPro" id="IPR053209">
    <property type="entry name" value="Gramillin-biosynth_MTr"/>
</dbReference>
<dbReference type="AlphaFoldDB" id="A0A218Z4G2"/>
<reference evidence="2 3" key="1">
    <citation type="submission" date="2017-04" db="EMBL/GenBank/DDBJ databases">
        <title>Draft genome sequence of Marssonina coronaria NL1: causal agent of apple blotch.</title>
        <authorList>
            <person name="Cheng Q."/>
        </authorList>
    </citation>
    <scope>NUCLEOTIDE SEQUENCE [LARGE SCALE GENOMIC DNA]</scope>
    <source>
        <strain evidence="2 3">NL1</strain>
    </source>
</reference>
<dbReference type="InterPro" id="IPR011990">
    <property type="entry name" value="TPR-like_helical_dom_sf"/>
</dbReference>
<gene>
    <name evidence="2" type="ORF">B2J93_3201</name>
</gene>
<comment type="caution">
    <text evidence="2">The sequence shown here is derived from an EMBL/GenBank/DDBJ whole genome shotgun (WGS) entry which is preliminary data.</text>
</comment>
<dbReference type="PROSITE" id="PS50280">
    <property type="entry name" value="SET"/>
    <property type="match status" value="1"/>
</dbReference>
<dbReference type="PANTHER" id="PTHR47643:SF2">
    <property type="entry name" value="TPR DOMAIN PROTEIN (AFU_ORTHOLOGUE AFUA_5G12710)"/>
    <property type="match status" value="1"/>
</dbReference>